<dbReference type="Proteomes" id="UP000733744">
    <property type="component" value="Unassembled WGS sequence"/>
</dbReference>
<comment type="caution">
    <text evidence="7">The sequence shown here is derived from an EMBL/GenBank/DDBJ whole genome shotgun (WGS) entry which is preliminary data.</text>
</comment>
<dbReference type="InterPro" id="IPR036584">
    <property type="entry name" value="FliS_sf"/>
</dbReference>
<dbReference type="InterPro" id="IPR003713">
    <property type="entry name" value="FliS"/>
</dbReference>
<keyword evidence="4 6" id="KW-1005">Bacterial flagellum biogenesis</keyword>
<evidence type="ECO:0000256" key="2">
    <source>
        <dbReference type="ARBA" id="ARBA00008787"/>
    </source>
</evidence>
<keyword evidence="7" id="KW-0969">Cilium</keyword>
<dbReference type="NCBIfam" id="TIGR00208">
    <property type="entry name" value="fliS"/>
    <property type="match status" value="1"/>
</dbReference>
<dbReference type="Gene3D" id="1.20.120.340">
    <property type="entry name" value="Flagellar protein FliS"/>
    <property type="match status" value="1"/>
</dbReference>
<dbReference type="PANTHER" id="PTHR34773:SF1">
    <property type="entry name" value="FLAGELLAR SECRETION CHAPERONE FLIS"/>
    <property type="match status" value="1"/>
</dbReference>
<dbReference type="SUPFAM" id="SSF101116">
    <property type="entry name" value="Flagellar export chaperone FliS"/>
    <property type="match status" value="1"/>
</dbReference>
<dbReference type="EMBL" id="RYFG02000104">
    <property type="protein sequence ID" value="TRW93003.1"/>
    <property type="molecule type" value="Genomic_DNA"/>
</dbReference>
<gene>
    <name evidence="7" type="primary">fliS</name>
    <name evidence="7" type="ORF">EKO24_013790</name>
</gene>
<sequence length="129" mass="14462">MYPSAYKRGVNQYANIHNESGLAEASPHHLIQMLMEGFLARVNTAKGAMARSDMEMKSLYISRAMAIVGGLNEAVDLDKGGEIAVNLRQLYDYMNNRLLQASRENNVEILDEVASLMREIKEGWDAIKN</sequence>
<keyword evidence="8" id="KW-1185">Reference proteome</keyword>
<protein>
    <recommendedName>
        <fullName evidence="6">Flagellar secretion chaperone FliS</fullName>
    </recommendedName>
</protein>
<dbReference type="PANTHER" id="PTHR34773">
    <property type="entry name" value="FLAGELLAR SECRETION CHAPERONE FLIS"/>
    <property type="match status" value="1"/>
</dbReference>
<evidence type="ECO:0000256" key="6">
    <source>
        <dbReference type="PIRNR" id="PIRNR039090"/>
    </source>
</evidence>
<evidence type="ECO:0000256" key="1">
    <source>
        <dbReference type="ARBA" id="ARBA00004514"/>
    </source>
</evidence>
<evidence type="ECO:0000256" key="5">
    <source>
        <dbReference type="ARBA" id="ARBA00023186"/>
    </source>
</evidence>
<evidence type="ECO:0000313" key="8">
    <source>
        <dbReference type="Proteomes" id="UP000733744"/>
    </source>
</evidence>
<keyword evidence="7" id="KW-0282">Flagellum</keyword>
<evidence type="ECO:0000313" key="7">
    <source>
        <dbReference type="EMBL" id="TRW93003.1"/>
    </source>
</evidence>
<reference evidence="7 8" key="1">
    <citation type="journal article" date="2019" name="Antonie Van Leeuwenhoek">
        <title>Description of 'Ca. Methylobacter oryzae' KRF1, a novel species from the environmentally important Methylobacter clade 2.</title>
        <authorList>
            <person name="Khatri K."/>
            <person name="Mohite J.A."/>
            <person name="Pandit P.S."/>
            <person name="Bahulikar R."/>
            <person name="Rahalkar M.C."/>
        </authorList>
    </citation>
    <scope>NUCLEOTIDE SEQUENCE [LARGE SCALE GENOMIC DNA]</scope>
    <source>
        <strain evidence="7 8">KRF1</strain>
    </source>
</reference>
<keyword evidence="7" id="KW-0966">Cell projection</keyword>
<accession>A0ABY3C8P2</accession>
<dbReference type="RefSeq" id="WP_127027992.1">
    <property type="nucleotide sequence ID" value="NZ_RYFG02000104.1"/>
</dbReference>
<evidence type="ECO:0000256" key="4">
    <source>
        <dbReference type="ARBA" id="ARBA00022795"/>
    </source>
</evidence>
<evidence type="ECO:0000256" key="3">
    <source>
        <dbReference type="ARBA" id="ARBA00022490"/>
    </source>
</evidence>
<keyword evidence="5" id="KW-0143">Chaperone</keyword>
<keyword evidence="3 6" id="KW-0963">Cytoplasm</keyword>
<comment type="similarity">
    <text evidence="2 6">Belongs to the FliS family.</text>
</comment>
<comment type="subcellular location">
    <subcellularLocation>
        <location evidence="1 6">Cytoplasm</location>
        <location evidence="1 6">Cytosol</location>
    </subcellularLocation>
</comment>
<organism evidence="7 8">
    <name type="scientific">Candidatus Methylobacter oryzae</name>
    <dbReference type="NCBI Taxonomy" id="2497749"/>
    <lineage>
        <taxon>Bacteria</taxon>
        <taxon>Pseudomonadati</taxon>
        <taxon>Pseudomonadota</taxon>
        <taxon>Gammaproteobacteria</taxon>
        <taxon>Methylococcales</taxon>
        <taxon>Methylococcaceae</taxon>
        <taxon>Methylobacter</taxon>
    </lineage>
</organism>
<proteinExistence type="inferred from homology"/>
<dbReference type="PIRSF" id="PIRSF039090">
    <property type="entry name" value="Flis"/>
    <property type="match status" value="1"/>
</dbReference>
<name>A0ABY3C8P2_9GAMM</name>
<dbReference type="CDD" id="cd16098">
    <property type="entry name" value="FliS"/>
    <property type="match status" value="1"/>
</dbReference>
<dbReference type="Pfam" id="PF02561">
    <property type="entry name" value="FliS"/>
    <property type="match status" value="1"/>
</dbReference>